<sequence length="128" mass="14909">MTTKLSLEVALDNAFCIMNEYSNLEEGYQAAFKYLYNCPLPPRTRSKSFRELEAEFNRASTEEGFQQVYEEIAEVKQIALSTERQLAHIKKSIDNIVWSIDVNRKTLGDTRMLSEAFRALRNLQDDYK</sequence>
<protein>
    <submittedName>
        <fullName evidence="1">Uncharacterized protein</fullName>
    </submittedName>
</protein>
<gene>
    <name evidence="1" type="ORF">BSP38_240</name>
</gene>
<dbReference type="Proteomes" id="UP000260425">
    <property type="component" value="Segment"/>
</dbReference>
<reference evidence="1 2" key="1">
    <citation type="submission" date="2018-07" db="EMBL/GenBank/DDBJ databases">
        <title>Complete nucleotide sequence of Bacillus phage BSP38.</title>
        <authorList>
            <person name="Ghosh K."/>
            <person name="Kim K.-P."/>
        </authorList>
    </citation>
    <scope>NUCLEOTIDE SEQUENCE [LARGE SCALE GENOMIC DNA]</scope>
</reference>
<keyword evidence="2" id="KW-1185">Reference proteome</keyword>
<dbReference type="EMBL" id="MH606185">
    <property type="protein sequence ID" value="AXH71282.1"/>
    <property type="molecule type" value="Genomic_DNA"/>
</dbReference>
<proteinExistence type="predicted"/>
<organismHost>
    <name type="scientific">Bacillus subtilis</name>
    <dbReference type="NCBI Taxonomy" id="1423"/>
</organismHost>
<name>A0A345MKA0_BPBSP</name>
<evidence type="ECO:0000313" key="2">
    <source>
        <dbReference type="Proteomes" id="UP000260425"/>
    </source>
</evidence>
<organism evidence="1 2">
    <name type="scientific">Bacillus phage BSP38</name>
    <dbReference type="NCBI Taxonomy" id="2283013"/>
    <lineage>
        <taxon>Viruses</taxon>
        <taxon>Duplodnaviria</taxon>
        <taxon>Heunggongvirae</taxon>
        <taxon>Uroviricota</taxon>
        <taxon>Caudoviricetes</taxon>
        <taxon>Herelleviridae</taxon>
        <taxon>Bastillevirinae</taxon>
        <taxon>Jeonjuvirus</taxon>
        <taxon>Jeonjuvirus BSP38</taxon>
    </lineage>
</organism>
<accession>A0A345MKA0</accession>
<evidence type="ECO:0000313" key="1">
    <source>
        <dbReference type="EMBL" id="AXH71282.1"/>
    </source>
</evidence>